<dbReference type="Pfam" id="PF00392">
    <property type="entry name" value="GntR"/>
    <property type="match status" value="1"/>
</dbReference>
<keyword evidence="2" id="KW-0238">DNA-binding</keyword>
<dbReference type="Gene3D" id="1.10.10.10">
    <property type="entry name" value="Winged helix-like DNA-binding domain superfamily/Winged helix DNA-binding domain"/>
    <property type="match status" value="1"/>
</dbReference>
<dbReference type="InterPro" id="IPR008920">
    <property type="entry name" value="TF_FadR/GntR_C"/>
</dbReference>
<accession>A0AAE3ISQ4</accession>
<protein>
    <submittedName>
        <fullName evidence="5">GntR family transcriptional regulator</fullName>
    </submittedName>
</protein>
<proteinExistence type="predicted"/>
<dbReference type="RefSeq" id="WP_263072741.1">
    <property type="nucleotide sequence ID" value="NZ_JAOUSF010000003.1"/>
</dbReference>
<keyword evidence="6" id="KW-1185">Reference proteome</keyword>
<organism evidence="5 6">
    <name type="scientific">Perspicuibacillus lycopersici</name>
    <dbReference type="NCBI Taxonomy" id="1325689"/>
    <lineage>
        <taxon>Bacteria</taxon>
        <taxon>Bacillati</taxon>
        <taxon>Bacillota</taxon>
        <taxon>Bacilli</taxon>
        <taxon>Bacillales</taxon>
        <taxon>Bacillaceae</taxon>
        <taxon>Perspicuibacillus</taxon>
    </lineage>
</organism>
<dbReference type="SMART" id="SM00345">
    <property type="entry name" value="HTH_GNTR"/>
    <property type="match status" value="1"/>
</dbReference>
<dbReference type="PRINTS" id="PR00035">
    <property type="entry name" value="HTHGNTR"/>
</dbReference>
<evidence type="ECO:0000256" key="1">
    <source>
        <dbReference type="ARBA" id="ARBA00023015"/>
    </source>
</evidence>
<dbReference type="PANTHER" id="PTHR43537:SF47">
    <property type="entry name" value="REGULATORY PROTEIN GNTR HTH"/>
    <property type="match status" value="1"/>
</dbReference>
<keyword evidence="3" id="KW-0804">Transcription</keyword>
<evidence type="ECO:0000256" key="3">
    <source>
        <dbReference type="ARBA" id="ARBA00023163"/>
    </source>
</evidence>
<comment type="caution">
    <text evidence="5">The sequence shown here is derived from an EMBL/GenBank/DDBJ whole genome shotgun (WGS) entry which is preliminary data.</text>
</comment>
<dbReference type="Pfam" id="PF07729">
    <property type="entry name" value="FCD"/>
    <property type="match status" value="1"/>
</dbReference>
<sequence>MSQFSISKPLYQQAYEEIKKSILTGTIPLGSKVIASQLAEKYQISRTPLREALRQLQNEGLLIPDQNGFAVIELDRNEFEDLCDCRLVLEKKLMELIVGKIETEHLNKIEAVLTATETAIAEDDLLKILSLNAQFHQLLMDCCPNRRLVQLLEQVRSLMLIYRANINKNPDPQIVKEHKEIFLALKEQDKEKVLELIENHLENDRLRGTKVLKEYES</sequence>
<dbReference type="AlphaFoldDB" id="A0AAE3ISQ4"/>
<feature type="domain" description="HTH gntR-type" evidence="4">
    <location>
        <begin position="8"/>
        <end position="74"/>
    </location>
</feature>
<name>A0AAE3ISQ4_9BACI</name>
<dbReference type="GO" id="GO:0003677">
    <property type="term" value="F:DNA binding"/>
    <property type="evidence" value="ECO:0007669"/>
    <property type="project" value="UniProtKB-KW"/>
</dbReference>
<dbReference type="InterPro" id="IPR036388">
    <property type="entry name" value="WH-like_DNA-bd_sf"/>
</dbReference>
<dbReference type="SUPFAM" id="SSF46785">
    <property type="entry name" value="Winged helix' DNA-binding domain"/>
    <property type="match status" value="1"/>
</dbReference>
<dbReference type="InterPro" id="IPR011711">
    <property type="entry name" value="GntR_C"/>
</dbReference>
<dbReference type="InterPro" id="IPR000524">
    <property type="entry name" value="Tscrpt_reg_HTH_GntR"/>
</dbReference>
<dbReference type="GO" id="GO:0003700">
    <property type="term" value="F:DNA-binding transcription factor activity"/>
    <property type="evidence" value="ECO:0007669"/>
    <property type="project" value="InterPro"/>
</dbReference>
<dbReference type="EMBL" id="JAOUSF010000003">
    <property type="protein sequence ID" value="MCU9613502.1"/>
    <property type="molecule type" value="Genomic_DNA"/>
</dbReference>
<evidence type="ECO:0000313" key="5">
    <source>
        <dbReference type="EMBL" id="MCU9613502.1"/>
    </source>
</evidence>
<dbReference type="PANTHER" id="PTHR43537">
    <property type="entry name" value="TRANSCRIPTIONAL REGULATOR, GNTR FAMILY"/>
    <property type="match status" value="1"/>
</dbReference>
<gene>
    <name evidence="5" type="ORF">OEV98_08020</name>
</gene>
<reference evidence="5" key="1">
    <citation type="submission" date="2022-10" db="EMBL/GenBank/DDBJ databases">
        <title>Description of Fervidibacillus gen. nov. in the family Fervidibacillaceae fam. nov. with two species, Fervidibacillus albus sp. nov., and Fervidibacillus halotolerans sp. nov., isolated from tidal flat sediments.</title>
        <authorList>
            <person name="Kwon K.K."/>
            <person name="Yang S.-H."/>
        </authorList>
    </citation>
    <scope>NUCLEOTIDE SEQUENCE</scope>
    <source>
        <strain evidence="5">JCM 19140</strain>
    </source>
</reference>
<dbReference type="InterPro" id="IPR036390">
    <property type="entry name" value="WH_DNA-bd_sf"/>
</dbReference>
<dbReference type="Gene3D" id="1.20.120.530">
    <property type="entry name" value="GntR ligand-binding domain-like"/>
    <property type="match status" value="1"/>
</dbReference>
<evidence type="ECO:0000256" key="2">
    <source>
        <dbReference type="ARBA" id="ARBA00023125"/>
    </source>
</evidence>
<dbReference type="PROSITE" id="PS50949">
    <property type="entry name" value="HTH_GNTR"/>
    <property type="match status" value="1"/>
</dbReference>
<dbReference type="SMART" id="SM00895">
    <property type="entry name" value="FCD"/>
    <property type="match status" value="1"/>
</dbReference>
<evidence type="ECO:0000259" key="4">
    <source>
        <dbReference type="PROSITE" id="PS50949"/>
    </source>
</evidence>
<keyword evidence="1" id="KW-0805">Transcription regulation</keyword>
<evidence type="ECO:0000313" key="6">
    <source>
        <dbReference type="Proteomes" id="UP001209318"/>
    </source>
</evidence>
<dbReference type="Proteomes" id="UP001209318">
    <property type="component" value="Unassembled WGS sequence"/>
</dbReference>
<dbReference type="CDD" id="cd07377">
    <property type="entry name" value="WHTH_GntR"/>
    <property type="match status" value="1"/>
</dbReference>
<dbReference type="SUPFAM" id="SSF48008">
    <property type="entry name" value="GntR ligand-binding domain-like"/>
    <property type="match status" value="1"/>
</dbReference>